<reference evidence="1 2" key="1">
    <citation type="journal article" date="2013" name="Genome Announc.">
        <title>Genome Sequence of Campylobacter showae UNSWCD, Isolated from a Patient with Crohn's Disease.</title>
        <authorList>
            <person name="Tay A.P."/>
            <person name="Kaakoush N.O."/>
            <person name="Deshpande N.P."/>
            <person name="Chen Z."/>
            <person name="Mitchell H."/>
            <person name="Wilkins M.R."/>
        </authorList>
    </citation>
    <scope>NUCLEOTIDE SEQUENCE [LARGE SCALE GENOMIC DNA]</scope>
    <source>
        <strain evidence="1 2">CSUNSWCD</strain>
    </source>
</reference>
<organism evidence="1 2">
    <name type="scientific">Campylobacter showae CSUNSWCD</name>
    <dbReference type="NCBI Taxonomy" id="1244083"/>
    <lineage>
        <taxon>Bacteria</taxon>
        <taxon>Pseudomonadati</taxon>
        <taxon>Campylobacterota</taxon>
        <taxon>Epsilonproteobacteria</taxon>
        <taxon>Campylobacterales</taxon>
        <taxon>Campylobacteraceae</taxon>
        <taxon>Campylobacter</taxon>
    </lineage>
</organism>
<protein>
    <submittedName>
        <fullName evidence="1">Uncharacterized protein</fullName>
    </submittedName>
</protein>
<comment type="caution">
    <text evidence="1">The sequence shown here is derived from an EMBL/GenBank/DDBJ whole genome shotgun (WGS) entry which is preliminary data.</text>
</comment>
<dbReference type="EMBL" id="AMZQ01000021">
    <property type="protein sequence ID" value="EKU10131.1"/>
    <property type="molecule type" value="Genomic_DNA"/>
</dbReference>
<dbReference type="AlphaFoldDB" id="M5INP6"/>
<sequence>MAIIKLARHLETKTGVKVFAYEADAKADVPYIVYQINDQSEKLAVNGGVIQTDYLIELDVYTKTFKESEALKEKIINALLDFERPVTSIKCDTDKEDGFIFLTIELEFFV</sequence>
<evidence type="ECO:0000313" key="2">
    <source>
        <dbReference type="Proteomes" id="UP000011939"/>
    </source>
</evidence>
<dbReference type="Proteomes" id="UP000011939">
    <property type="component" value="Unassembled WGS sequence"/>
</dbReference>
<accession>M5INP6</accession>
<proteinExistence type="predicted"/>
<name>M5INP6_9BACT</name>
<gene>
    <name evidence="1" type="ORF">CSUNSWCD_1495</name>
</gene>
<dbReference type="RefSeq" id="WP_009497315.1">
    <property type="nucleotide sequence ID" value="NZ_AMZQ01000021.1"/>
</dbReference>
<dbReference type="PATRIC" id="fig|1244083.3.peg.2477"/>
<evidence type="ECO:0000313" key="1">
    <source>
        <dbReference type="EMBL" id="EKU10131.1"/>
    </source>
</evidence>
<dbReference type="STRING" id="1244083.CSUNSWCD_1495"/>